<keyword evidence="5" id="KW-1015">Disulfide bond</keyword>
<accession>A0A1V0SIH8</accession>
<dbReference type="GO" id="GO:0016972">
    <property type="term" value="F:thiol oxidase activity"/>
    <property type="evidence" value="ECO:0007669"/>
    <property type="project" value="UniProtKB-EC"/>
</dbReference>
<organism evidence="10">
    <name type="scientific">Klosneuvirus KNV1</name>
    <dbReference type="NCBI Taxonomy" id="1977640"/>
    <lineage>
        <taxon>Viruses</taxon>
        <taxon>Varidnaviria</taxon>
        <taxon>Bamfordvirae</taxon>
        <taxon>Nucleocytoviricota</taxon>
        <taxon>Megaviricetes</taxon>
        <taxon>Imitervirales</taxon>
        <taxon>Mimiviridae</taxon>
        <taxon>Klosneuvirinae</taxon>
        <taxon>Klosneuvirus</taxon>
    </lineage>
</organism>
<comment type="catalytic activity">
    <reaction evidence="6 7">
        <text>2 R'C(R)SH + O2 = R'C(R)S-S(R)CR' + H2O2</text>
        <dbReference type="Rhea" id="RHEA:17357"/>
        <dbReference type="ChEBI" id="CHEBI:15379"/>
        <dbReference type="ChEBI" id="CHEBI:16240"/>
        <dbReference type="ChEBI" id="CHEBI:16520"/>
        <dbReference type="ChEBI" id="CHEBI:17412"/>
        <dbReference type="EC" id="1.8.3.2"/>
    </reaction>
</comment>
<feature type="domain" description="ERV/ALR sulfhydryl oxidase" evidence="9">
    <location>
        <begin position="4"/>
        <end position="107"/>
    </location>
</feature>
<sequence length="377" mass="43275">MSDLYTNPKSWGPHFWFILRCIANNYSDNPTKEEMTHVRTFIIELQYILPCEVCKYTFRQHYNRNPLDKYLGNKDKLMEWVEIIYQETKKVIQDKRIKIIDSFEEAPEIALPMRTVYKSKTFDPISARLDEIRKKAAEQKKIESKINNNNQVSTNMQTEAQKIANASKPVTQIVKIELPKPVIQLPESINPIEQPSLLQTLSPDPMLHLVSYPKQTHQPSKPLIQNPEPIVQPSKPLIQIPKPNPIVQQPKPSIQNSKPDKKDQKDHKDQIKHVKKDRKIDMSSSSESSKVPFTIPQKLANINNKPVNIDIPKNTLVKKDKKNDVTAQSLPTTKDKSIVSKPYARQSIPKTHIASKIHAPPLVVTKRCKKCDDKAAL</sequence>
<evidence type="ECO:0000256" key="6">
    <source>
        <dbReference type="ARBA" id="ARBA00048864"/>
    </source>
</evidence>
<evidence type="ECO:0000256" key="5">
    <source>
        <dbReference type="ARBA" id="ARBA00023157"/>
    </source>
</evidence>
<comment type="cofactor">
    <cofactor evidence="1 7">
        <name>FAD</name>
        <dbReference type="ChEBI" id="CHEBI:57692"/>
    </cofactor>
</comment>
<dbReference type="SUPFAM" id="SSF69000">
    <property type="entry name" value="FAD-dependent thiol oxidase"/>
    <property type="match status" value="1"/>
</dbReference>
<feature type="region of interest" description="Disordered" evidence="8">
    <location>
        <begin position="320"/>
        <end position="344"/>
    </location>
</feature>
<feature type="region of interest" description="Disordered" evidence="8">
    <location>
        <begin position="214"/>
        <end position="292"/>
    </location>
</feature>
<gene>
    <name evidence="10" type="ORF">Klosneuvirus_1_285</name>
</gene>
<feature type="compositionally biased region" description="Polar residues" evidence="8">
    <location>
        <begin position="246"/>
        <end position="257"/>
    </location>
</feature>
<keyword evidence="2 7" id="KW-0285">Flavoprotein</keyword>
<reference evidence="10" key="1">
    <citation type="journal article" date="2017" name="Science">
        <title>Giant viruses with an expanded complement of translation system components.</title>
        <authorList>
            <person name="Schulz F."/>
            <person name="Yutin N."/>
            <person name="Ivanova N.N."/>
            <person name="Ortega D.R."/>
            <person name="Lee T.K."/>
            <person name="Vierheilig J."/>
            <person name="Daims H."/>
            <person name="Horn M."/>
            <person name="Wagner M."/>
            <person name="Jensen G.J."/>
            <person name="Kyrpides N.C."/>
            <person name="Koonin E.V."/>
            <person name="Woyke T."/>
        </authorList>
    </citation>
    <scope>NUCLEOTIDE SEQUENCE</scope>
    <source>
        <strain evidence="10">KNV1</strain>
    </source>
</reference>
<evidence type="ECO:0000313" key="10">
    <source>
        <dbReference type="EMBL" id="ARF11428.1"/>
    </source>
</evidence>
<evidence type="ECO:0000256" key="4">
    <source>
        <dbReference type="ARBA" id="ARBA00023002"/>
    </source>
</evidence>
<dbReference type="InterPro" id="IPR017905">
    <property type="entry name" value="ERV/ALR_sulphydryl_oxidase"/>
</dbReference>
<dbReference type="EC" id="1.8.3.2" evidence="7"/>
<proteinExistence type="predicted"/>
<evidence type="ECO:0000256" key="7">
    <source>
        <dbReference type="RuleBase" id="RU371123"/>
    </source>
</evidence>
<dbReference type="InterPro" id="IPR036774">
    <property type="entry name" value="ERV/ALR_sulphydryl_oxid_sf"/>
</dbReference>
<protein>
    <recommendedName>
        <fullName evidence="7">Sulfhydryl oxidase</fullName>
        <ecNumber evidence="7">1.8.3.2</ecNumber>
    </recommendedName>
</protein>
<dbReference type="PROSITE" id="PS51324">
    <property type="entry name" value="ERV_ALR"/>
    <property type="match status" value="1"/>
</dbReference>
<dbReference type="Gene3D" id="1.20.120.310">
    <property type="entry name" value="ERV/ALR sulfhydryl oxidase domain"/>
    <property type="match status" value="1"/>
</dbReference>
<evidence type="ECO:0000256" key="1">
    <source>
        <dbReference type="ARBA" id="ARBA00001974"/>
    </source>
</evidence>
<evidence type="ECO:0000256" key="8">
    <source>
        <dbReference type="SAM" id="MobiDB-lite"/>
    </source>
</evidence>
<keyword evidence="3 7" id="KW-0274">FAD</keyword>
<dbReference type="EMBL" id="KY684108">
    <property type="protein sequence ID" value="ARF11428.1"/>
    <property type="molecule type" value="Genomic_DNA"/>
</dbReference>
<evidence type="ECO:0000256" key="2">
    <source>
        <dbReference type="ARBA" id="ARBA00022630"/>
    </source>
</evidence>
<dbReference type="Pfam" id="PF04777">
    <property type="entry name" value="Evr1_Alr"/>
    <property type="match status" value="1"/>
</dbReference>
<feature type="compositionally biased region" description="Basic and acidic residues" evidence="8">
    <location>
        <begin position="258"/>
        <end position="272"/>
    </location>
</feature>
<name>A0A1V0SIH8_9VIRU</name>
<keyword evidence="4 7" id="KW-0560">Oxidoreductase</keyword>
<evidence type="ECO:0000256" key="3">
    <source>
        <dbReference type="ARBA" id="ARBA00022827"/>
    </source>
</evidence>
<evidence type="ECO:0000259" key="9">
    <source>
        <dbReference type="PROSITE" id="PS51324"/>
    </source>
</evidence>